<dbReference type="AlphaFoldDB" id="M3JDW1"/>
<gene>
    <name evidence="1" type="ORF">G210_4555</name>
</gene>
<accession>M3JDW1</accession>
<comment type="caution">
    <text evidence="1">The sequence shown here is derived from an EMBL/GenBank/DDBJ whole genome shotgun (WGS) entry which is preliminary data.</text>
</comment>
<evidence type="ECO:0000313" key="2">
    <source>
        <dbReference type="Proteomes" id="UP000011777"/>
    </source>
</evidence>
<evidence type="ECO:0000313" key="1">
    <source>
        <dbReference type="EMBL" id="EMG50393.1"/>
    </source>
</evidence>
<name>M3JDW1_CANMX</name>
<sequence length="460" mass="54066">MLRLPRFKQRCLVIRNLDYQVKKGYATATSPLIRQPPTSLPNNQYTKSLLNLYHEKLTSEEIKIFTDKHSEELEVPKLQIDQETQLYDYIIDSISNIDNYSRLNELIEQLRPYISRFPNSGLKLLVEWKRFNDKFRRGKPDFEILGETFRILSNEDGADAKYINKLRNIYLNAFRVNKSPLNIMLLNEFWCKHGNQSLENTYVMSHLLNLFNTNQEMTAINTLIDYLDNNSRSKDFLSKIPDKFIHYMLEIQDFERLNFLLTQFVRNNVKLEDKMWVLILKVGLDTNNYEIVKHIYKHYIMEGFTEGKITLENTILSQPMSESVYQTFTDSMIFQVLHTISMYGDTQSTEDLIKGHFIFNGLAKEDILLSKELGIKIIESHCYCNSTVDGQDNSIKDILELIDVLGKQVELTSFDFYECMNYKFKNWKSTEGDNMKKVENSQDLEVIPEIHGNPNVWLPL</sequence>
<proteinExistence type="predicted"/>
<protein>
    <submittedName>
        <fullName evidence="1">Uncharacterized protein</fullName>
    </submittedName>
</protein>
<dbReference type="OrthoDB" id="4083723at2759"/>
<keyword evidence="2" id="KW-1185">Reference proteome</keyword>
<dbReference type="HOGENOM" id="CLU_594459_0_0_1"/>
<dbReference type="EMBL" id="AOGT01000282">
    <property type="protein sequence ID" value="EMG50393.1"/>
    <property type="molecule type" value="Genomic_DNA"/>
</dbReference>
<dbReference type="Proteomes" id="UP000011777">
    <property type="component" value="Unassembled WGS sequence"/>
</dbReference>
<reference evidence="1 2" key="1">
    <citation type="submission" date="2013-02" db="EMBL/GenBank/DDBJ databases">
        <title>Genome sequence of Candida maltosa Xu316, a potential industrial strain for xylitol and ethanol production.</title>
        <authorList>
            <person name="Yu J."/>
            <person name="Wang Q."/>
            <person name="Geng X."/>
            <person name="Bao W."/>
            <person name="He P."/>
            <person name="Cai J."/>
        </authorList>
    </citation>
    <scope>NUCLEOTIDE SEQUENCE [LARGE SCALE GENOMIC DNA]</scope>
    <source>
        <strain evidence="2">Xu316</strain>
    </source>
</reference>
<organism evidence="1 2">
    <name type="scientific">Candida maltosa (strain Xu316)</name>
    <name type="common">Yeast</name>
    <dbReference type="NCBI Taxonomy" id="1245528"/>
    <lineage>
        <taxon>Eukaryota</taxon>
        <taxon>Fungi</taxon>
        <taxon>Dikarya</taxon>
        <taxon>Ascomycota</taxon>
        <taxon>Saccharomycotina</taxon>
        <taxon>Pichiomycetes</taxon>
        <taxon>Debaryomycetaceae</taxon>
        <taxon>Candida/Lodderomyces clade</taxon>
        <taxon>Candida</taxon>
    </lineage>
</organism>